<dbReference type="GO" id="GO:0007157">
    <property type="term" value="P:heterophilic cell-cell adhesion via plasma membrane cell adhesion molecules"/>
    <property type="evidence" value="ECO:0007669"/>
    <property type="project" value="TreeGrafter"/>
</dbReference>
<name>A0A8S2NVM4_9BILA</name>
<feature type="disulfide bond" evidence="4">
    <location>
        <begin position="250"/>
        <end position="260"/>
    </location>
</feature>
<feature type="domain" description="EGF-like" evidence="8">
    <location>
        <begin position="246"/>
        <end position="283"/>
    </location>
</feature>
<dbReference type="PROSITE" id="PS00010">
    <property type="entry name" value="ASX_HYDROXYL"/>
    <property type="match status" value="1"/>
</dbReference>
<feature type="disulfide bond" evidence="4">
    <location>
        <begin position="99"/>
        <end position="109"/>
    </location>
</feature>
<dbReference type="InterPro" id="IPR051022">
    <property type="entry name" value="Notch_Cell-Fate_Det"/>
</dbReference>
<evidence type="ECO:0000256" key="7">
    <source>
        <dbReference type="SAM" id="SignalP"/>
    </source>
</evidence>
<proteinExistence type="predicted"/>
<evidence type="ECO:0000259" key="8">
    <source>
        <dbReference type="PROSITE" id="PS50026"/>
    </source>
</evidence>
<dbReference type="Gene3D" id="2.10.25.10">
    <property type="entry name" value="Laminin"/>
    <property type="match status" value="6"/>
</dbReference>
<feature type="domain" description="EGF-like" evidence="8">
    <location>
        <begin position="95"/>
        <end position="131"/>
    </location>
</feature>
<feature type="domain" description="EGF-like" evidence="8">
    <location>
        <begin position="133"/>
        <end position="168"/>
    </location>
</feature>
<feature type="domain" description="EGF-like" evidence="8">
    <location>
        <begin position="207"/>
        <end position="244"/>
    </location>
</feature>
<feature type="disulfide bond" evidence="4">
    <location>
        <begin position="81"/>
        <end position="90"/>
    </location>
</feature>
<dbReference type="InterPro" id="IPR000742">
    <property type="entry name" value="EGF"/>
</dbReference>
<feature type="disulfide bond" evidence="4">
    <location>
        <begin position="158"/>
        <end position="167"/>
    </location>
</feature>
<gene>
    <name evidence="9" type="ORF">BYL167_LOCUS14761</name>
</gene>
<feature type="domain" description="EGF-like" evidence="8">
    <location>
        <begin position="170"/>
        <end position="205"/>
    </location>
</feature>
<comment type="caution">
    <text evidence="9">The sequence shown here is derived from an EMBL/GenBank/DDBJ whole genome shotgun (WGS) entry which is preliminary data.</text>
</comment>
<dbReference type="EMBL" id="CAJOBH010005326">
    <property type="protein sequence ID" value="CAF4020614.1"/>
    <property type="molecule type" value="Genomic_DNA"/>
</dbReference>
<feature type="disulfide bond" evidence="4">
    <location>
        <begin position="137"/>
        <end position="147"/>
    </location>
</feature>
<keyword evidence="1 4" id="KW-0245">EGF-like domain</keyword>
<evidence type="ECO:0000256" key="3">
    <source>
        <dbReference type="ARBA" id="ARBA00023157"/>
    </source>
</evidence>
<dbReference type="SMART" id="SM00320">
    <property type="entry name" value="WD40"/>
    <property type="match status" value="3"/>
</dbReference>
<keyword evidence="6" id="KW-1133">Transmembrane helix</keyword>
<dbReference type="PROSITE" id="PS50294">
    <property type="entry name" value="WD_REPEATS_REGION"/>
    <property type="match status" value="1"/>
</dbReference>
<dbReference type="SUPFAM" id="SSF50978">
    <property type="entry name" value="WD40 repeat-like"/>
    <property type="match status" value="1"/>
</dbReference>
<evidence type="ECO:0000313" key="9">
    <source>
        <dbReference type="EMBL" id="CAF4020614.1"/>
    </source>
</evidence>
<evidence type="ECO:0000313" key="10">
    <source>
        <dbReference type="Proteomes" id="UP000681967"/>
    </source>
</evidence>
<feature type="disulfide bond" evidence="4">
    <location>
        <begin position="174"/>
        <end position="184"/>
    </location>
</feature>
<keyword evidence="6" id="KW-0472">Membrane</keyword>
<dbReference type="GO" id="GO:0005886">
    <property type="term" value="C:plasma membrane"/>
    <property type="evidence" value="ECO:0007669"/>
    <property type="project" value="TreeGrafter"/>
</dbReference>
<evidence type="ECO:0000256" key="2">
    <source>
        <dbReference type="ARBA" id="ARBA00022737"/>
    </source>
</evidence>
<sequence>MNIFISLILIITIIEAAPPPPPPPPAAAAAAAAAASQYEGRPVGAVPCYLGCWSPCERINCLNGGYCIQPATATTLAYCNCPAQYTGYRCEQTISTDPCLNYQCNHGTCQKDRNNQPYCSCYEGYGGSRCETQIDPCARVNCNHGRCEIDRTVAVCRCYQGYTGHDCLTPLDACARVSCNYGSCVNEGASYRCDCQRGYEGSACDQQIDPCLNFVCYNGGLCLVQNTNQPMCQCAQGYRGPNCYESDDVCDNVNCNYGQCSVNQHDGTAYCICLPGYAGAMCLDEVRVDLINDICTMYPCANNGQCIPEGNSRRCICPAPYYGDDCREFHRPNPCDNVHCNYGYCRDGNCECHTGYSGPRCDLPTDPCAGINCYHGTCLEGRCTCLEGYTGYYCDTPPTTQPPILIIGVSSHRPPLTAQTVAIIGPKKGQLIDYGRLLGGRAGPIGWVLAIVSAFLLFPLALAFATRKCALGACLPGGARAGYVPVLTGATGVTQTENALYAGPDSRAARDLQLVDQRADNLASSAAAGSSGGMETTRIEQTREIVREYGGMDTAGGVFPNYPTMSSRYGDFARDAHHQQSSSAYSQQHVIETDYHAPPVGDFGYGRGGIAAEGYRDTFDSWEGAAGGYSMNAMFAEGGLQTDYELSNINSVSMTPNGKYAIVGQSQGPPQIWDAVLVLWDIPTCQRLHTLNDNGQNAHRDRITDLKLSPDRSCLVSTSADGTGKVWDANSKELISKLIGHKREITCSCVSTNQLVATGSKDQNVCLWRLQTGQLASTMPIGMTPIDIHMAAHNRTIVAIGDRDGERQLLMLRVVSVQR</sequence>
<dbReference type="InterPro" id="IPR001680">
    <property type="entry name" value="WD40_rpt"/>
</dbReference>
<feature type="domain" description="EGF-like" evidence="8">
    <location>
        <begin position="53"/>
        <end position="91"/>
    </location>
</feature>
<keyword evidence="3 4" id="KW-1015">Disulfide bond</keyword>
<feature type="chain" id="PRO_5035806663" description="EGF-like domain-containing protein" evidence="7">
    <location>
        <begin position="17"/>
        <end position="819"/>
    </location>
</feature>
<dbReference type="PROSITE" id="PS00022">
    <property type="entry name" value="EGF_1"/>
    <property type="match status" value="8"/>
</dbReference>
<dbReference type="GO" id="GO:0005509">
    <property type="term" value="F:calcium ion binding"/>
    <property type="evidence" value="ECO:0007669"/>
    <property type="project" value="InterPro"/>
</dbReference>
<feature type="repeat" description="WD" evidence="5">
    <location>
        <begin position="738"/>
        <end position="778"/>
    </location>
</feature>
<feature type="disulfide bond" evidence="4">
    <location>
        <begin position="273"/>
        <end position="282"/>
    </location>
</feature>
<dbReference type="InterPro" id="IPR003645">
    <property type="entry name" value="Fol_N"/>
</dbReference>
<dbReference type="GO" id="GO:0045197">
    <property type="term" value="P:establishment or maintenance of epithelial cell apical/basal polarity"/>
    <property type="evidence" value="ECO:0007669"/>
    <property type="project" value="TreeGrafter"/>
</dbReference>
<dbReference type="SMART" id="SM00181">
    <property type="entry name" value="EGF"/>
    <property type="match status" value="9"/>
</dbReference>
<feature type="transmembrane region" description="Helical" evidence="6">
    <location>
        <begin position="445"/>
        <end position="465"/>
    </location>
</feature>
<feature type="disulfide bond" evidence="4">
    <location>
        <begin position="234"/>
        <end position="243"/>
    </location>
</feature>
<feature type="signal peptide" evidence="7">
    <location>
        <begin position="1"/>
        <end position="16"/>
    </location>
</feature>
<protein>
    <recommendedName>
        <fullName evidence="8">EGF-like domain-containing protein</fullName>
    </recommendedName>
</protein>
<evidence type="ECO:0000256" key="6">
    <source>
        <dbReference type="SAM" id="Phobius"/>
    </source>
</evidence>
<feature type="repeat" description="WD" evidence="5">
    <location>
        <begin position="696"/>
        <end position="737"/>
    </location>
</feature>
<dbReference type="SUPFAM" id="SSF57196">
    <property type="entry name" value="EGF/Laminin"/>
    <property type="match status" value="4"/>
</dbReference>
<dbReference type="Gene3D" id="2.130.10.10">
    <property type="entry name" value="YVTN repeat-like/Quinoprotein amine dehydrogenase"/>
    <property type="match status" value="1"/>
</dbReference>
<keyword evidence="6" id="KW-0812">Transmembrane</keyword>
<dbReference type="InterPro" id="IPR001881">
    <property type="entry name" value="EGF-like_Ca-bd_dom"/>
</dbReference>
<dbReference type="CDD" id="cd00054">
    <property type="entry name" value="EGF_CA"/>
    <property type="match status" value="2"/>
</dbReference>
<accession>A0A8S2NVM4</accession>
<dbReference type="Pfam" id="PF00400">
    <property type="entry name" value="WD40"/>
    <property type="match status" value="2"/>
</dbReference>
<dbReference type="InterPro" id="IPR036322">
    <property type="entry name" value="WD40_repeat_dom_sf"/>
</dbReference>
<dbReference type="AlphaFoldDB" id="A0A8S2NVM4"/>
<dbReference type="SMART" id="SM00274">
    <property type="entry name" value="FOLN"/>
    <property type="match status" value="3"/>
</dbReference>
<dbReference type="InterPro" id="IPR000152">
    <property type="entry name" value="EGF-type_Asp/Asn_hydroxyl_site"/>
</dbReference>
<keyword evidence="7" id="KW-0732">Signal</keyword>
<comment type="caution">
    <text evidence="4">Lacks conserved residue(s) required for the propagation of feature annotation.</text>
</comment>
<organism evidence="9 10">
    <name type="scientific">Rotaria magnacalcarata</name>
    <dbReference type="NCBI Taxonomy" id="392030"/>
    <lineage>
        <taxon>Eukaryota</taxon>
        <taxon>Metazoa</taxon>
        <taxon>Spiralia</taxon>
        <taxon>Gnathifera</taxon>
        <taxon>Rotifera</taxon>
        <taxon>Eurotatoria</taxon>
        <taxon>Bdelloidea</taxon>
        <taxon>Philodinida</taxon>
        <taxon>Philodinidae</taxon>
        <taxon>Rotaria</taxon>
    </lineage>
</organism>
<dbReference type="PROSITE" id="PS01186">
    <property type="entry name" value="EGF_2"/>
    <property type="match status" value="8"/>
</dbReference>
<reference evidence="9" key="1">
    <citation type="submission" date="2021-02" db="EMBL/GenBank/DDBJ databases">
        <authorList>
            <person name="Nowell W R."/>
        </authorList>
    </citation>
    <scope>NUCLEOTIDE SEQUENCE</scope>
</reference>
<evidence type="ECO:0000256" key="4">
    <source>
        <dbReference type="PROSITE-ProRule" id="PRU00076"/>
    </source>
</evidence>
<feature type="disulfide bond" evidence="4">
    <location>
        <begin position="121"/>
        <end position="130"/>
    </location>
</feature>
<evidence type="ECO:0000256" key="1">
    <source>
        <dbReference type="ARBA" id="ARBA00022536"/>
    </source>
</evidence>
<keyword evidence="2" id="KW-0677">Repeat</keyword>
<evidence type="ECO:0000256" key="5">
    <source>
        <dbReference type="PROSITE-ProRule" id="PRU00221"/>
    </source>
</evidence>
<dbReference type="PROSITE" id="PS50026">
    <property type="entry name" value="EGF_3"/>
    <property type="match status" value="7"/>
</dbReference>
<feature type="disulfide bond" evidence="4">
    <location>
        <begin position="317"/>
        <end position="326"/>
    </location>
</feature>
<dbReference type="GO" id="GO:0032991">
    <property type="term" value="C:protein-containing complex"/>
    <property type="evidence" value="ECO:0007669"/>
    <property type="project" value="TreeGrafter"/>
</dbReference>
<feature type="disulfide bond" evidence="4">
    <location>
        <begin position="195"/>
        <end position="204"/>
    </location>
</feature>
<keyword evidence="5" id="KW-0853">WD repeat</keyword>
<dbReference type="PROSITE" id="PS50082">
    <property type="entry name" value="WD_REPEATS_2"/>
    <property type="match status" value="2"/>
</dbReference>
<dbReference type="InterPro" id="IPR015943">
    <property type="entry name" value="WD40/YVTN_repeat-like_dom_sf"/>
</dbReference>
<feature type="domain" description="EGF-like" evidence="8">
    <location>
        <begin position="291"/>
        <end position="327"/>
    </location>
</feature>
<dbReference type="Proteomes" id="UP000681967">
    <property type="component" value="Unassembled WGS sequence"/>
</dbReference>
<dbReference type="Pfam" id="PF00008">
    <property type="entry name" value="EGF"/>
    <property type="match status" value="1"/>
</dbReference>
<dbReference type="SMART" id="SM00179">
    <property type="entry name" value="EGF_CA"/>
    <property type="match status" value="5"/>
</dbReference>
<dbReference type="PANTHER" id="PTHR24049">
    <property type="entry name" value="CRUMBS FAMILY MEMBER"/>
    <property type="match status" value="1"/>
</dbReference>